<dbReference type="PANTHER" id="PTHR36115:SF4">
    <property type="entry name" value="MEMBRANE PROTEIN"/>
    <property type="match status" value="1"/>
</dbReference>
<evidence type="ECO:0000256" key="6">
    <source>
        <dbReference type="SAM" id="MobiDB-lite"/>
    </source>
</evidence>
<evidence type="ECO:0000256" key="7">
    <source>
        <dbReference type="SAM" id="Phobius"/>
    </source>
</evidence>
<dbReference type="InterPro" id="IPR051791">
    <property type="entry name" value="Pra-immunoreactive"/>
</dbReference>
<sequence>MSQPPPLPLASAYAQPPPLPQANPYAQPPPLPQANPYALPPPLPAANPYAAPLAPVEMPAGDDVELAGRGVRLGAYVLDTVFVVGSSVVAAIVLPQFADSSGDAALAVFGMIFVAGILAVLGFNLYFLYRDGQTLGKKIVGIRIVRSDGSPCEFWRLIVLRYLPFILLRAIPLIGFVLWLVDALMIFGDERRCLHDLAADTLVVNV</sequence>
<dbReference type="RefSeq" id="WP_133821846.1">
    <property type="nucleotide sequence ID" value="NZ_SNZH01000027.1"/>
</dbReference>
<dbReference type="InterPro" id="IPR010432">
    <property type="entry name" value="RDD"/>
</dbReference>
<name>A0A4R6YIE5_9GAMM</name>
<keyword evidence="3 7" id="KW-0812">Transmembrane</keyword>
<feature type="compositionally biased region" description="Pro residues" evidence="6">
    <location>
        <begin position="15"/>
        <end position="37"/>
    </location>
</feature>
<evidence type="ECO:0000259" key="8">
    <source>
        <dbReference type="Pfam" id="PF06271"/>
    </source>
</evidence>
<protein>
    <submittedName>
        <fullName evidence="9">Putative RDD family membrane protein YckC</fullName>
    </submittedName>
</protein>
<keyword evidence="5 7" id="KW-0472">Membrane</keyword>
<comment type="subcellular location">
    <subcellularLocation>
        <location evidence="1">Cell membrane</location>
        <topology evidence="1">Multi-pass membrane protein</topology>
    </subcellularLocation>
</comment>
<organism evidence="9 10">
    <name type="scientific">Tahibacter aquaticus</name>
    <dbReference type="NCBI Taxonomy" id="520092"/>
    <lineage>
        <taxon>Bacteria</taxon>
        <taxon>Pseudomonadati</taxon>
        <taxon>Pseudomonadota</taxon>
        <taxon>Gammaproteobacteria</taxon>
        <taxon>Lysobacterales</taxon>
        <taxon>Rhodanobacteraceae</taxon>
        <taxon>Tahibacter</taxon>
    </lineage>
</organism>
<dbReference type="EMBL" id="SNZH01000027">
    <property type="protein sequence ID" value="TDR36666.1"/>
    <property type="molecule type" value="Genomic_DNA"/>
</dbReference>
<feature type="transmembrane region" description="Helical" evidence="7">
    <location>
        <begin position="76"/>
        <end position="98"/>
    </location>
</feature>
<evidence type="ECO:0000256" key="2">
    <source>
        <dbReference type="ARBA" id="ARBA00022475"/>
    </source>
</evidence>
<evidence type="ECO:0000313" key="10">
    <source>
        <dbReference type="Proteomes" id="UP000295293"/>
    </source>
</evidence>
<feature type="domain" description="RDD" evidence="8">
    <location>
        <begin position="67"/>
        <end position="199"/>
    </location>
</feature>
<feature type="region of interest" description="Disordered" evidence="6">
    <location>
        <begin position="1"/>
        <end position="37"/>
    </location>
</feature>
<evidence type="ECO:0000313" key="9">
    <source>
        <dbReference type="EMBL" id="TDR36666.1"/>
    </source>
</evidence>
<dbReference type="AlphaFoldDB" id="A0A4R6YIE5"/>
<evidence type="ECO:0000256" key="5">
    <source>
        <dbReference type="ARBA" id="ARBA00023136"/>
    </source>
</evidence>
<keyword evidence="4 7" id="KW-1133">Transmembrane helix</keyword>
<dbReference type="Proteomes" id="UP000295293">
    <property type="component" value="Unassembled WGS sequence"/>
</dbReference>
<dbReference type="OrthoDB" id="8612316at2"/>
<accession>A0A4R6YIE5</accession>
<keyword evidence="10" id="KW-1185">Reference proteome</keyword>
<dbReference type="GO" id="GO:0005886">
    <property type="term" value="C:plasma membrane"/>
    <property type="evidence" value="ECO:0007669"/>
    <property type="project" value="UniProtKB-SubCell"/>
</dbReference>
<gene>
    <name evidence="9" type="ORF">DFR29_12716</name>
</gene>
<evidence type="ECO:0000256" key="1">
    <source>
        <dbReference type="ARBA" id="ARBA00004651"/>
    </source>
</evidence>
<comment type="caution">
    <text evidence="9">The sequence shown here is derived from an EMBL/GenBank/DDBJ whole genome shotgun (WGS) entry which is preliminary data.</text>
</comment>
<feature type="transmembrane region" description="Helical" evidence="7">
    <location>
        <begin position="166"/>
        <end position="187"/>
    </location>
</feature>
<reference evidence="9 10" key="1">
    <citation type="submission" date="2019-03" db="EMBL/GenBank/DDBJ databases">
        <title>Genomic Encyclopedia of Type Strains, Phase IV (KMG-IV): sequencing the most valuable type-strain genomes for metagenomic binning, comparative biology and taxonomic classification.</title>
        <authorList>
            <person name="Goeker M."/>
        </authorList>
    </citation>
    <scope>NUCLEOTIDE SEQUENCE [LARGE SCALE GENOMIC DNA]</scope>
    <source>
        <strain evidence="9 10">DSM 21667</strain>
    </source>
</reference>
<evidence type="ECO:0000256" key="4">
    <source>
        <dbReference type="ARBA" id="ARBA00022989"/>
    </source>
</evidence>
<evidence type="ECO:0000256" key="3">
    <source>
        <dbReference type="ARBA" id="ARBA00022692"/>
    </source>
</evidence>
<dbReference type="PANTHER" id="PTHR36115">
    <property type="entry name" value="PROLINE-RICH ANTIGEN HOMOLOG-RELATED"/>
    <property type="match status" value="1"/>
</dbReference>
<feature type="transmembrane region" description="Helical" evidence="7">
    <location>
        <begin position="104"/>
        <end position="129"/>
    </location>
</feature>
<proteinExistence type="predicted"/>
<keyword evidence="2" id="KW-1003">Cell membrane</keyword>
<dbReference type="Pfam" id="PF06271">
    <property type="entry name" value="RDD"/>
    <property type="match status" value="1"/>
</dbReference>